<evidence type="ECO:0000313" key="3">
    <source>
        <dbReference type="Proteomes" id="UP000195570"/>
    </source>
</evidence>
<feature type="region of interest" description="Disordered" evidence="1">
    <location>
        <begin position="211"/>
        <end position="316"/>
    </location>
</feature>
<evidence type="ECO:0008006" key="4">
    <source>
        <dbReference type="Google" id="ProtNLM"/>
    </source>
</evidence>
<protein>
    <recommendedName>
        <fullName evidence="4">CFA20 domain-containing protein</fullName>
    </recommendedName>
</protein>
<keyword evidence="3" id="KW-1185">Reference proteome</keyword>
<dbReference type="Proteomes" id="UP000195570">
    <property type="component" value="Unassembled WGS sequence"/>
</dbReference>
<dbReference type="AlphaFoldDB" id="A0A1G4IAK5"/>
<dbReference type="GeneID" id="92374561"/>
<dbReference type="VEuPathDB" id="TriTrypDB:TEOVI_000062100"/>
<feature type="region of interest" description="Disordered" evidence="1">
    <location>
        <begin position="349"/>
        <end position="385"/>
    </location>
</feature>
<evidence type="ECO:0000313" key="2">
    <source>
        <dbReference type="EMBL" id="SCU69064.1"/>
    </source>
</evidence>
<evidence type="ECO:0000256" key="1">
    <source>
        <dbReference type="SAM" id="MobiDB-lite"/>
    </source>
</evidence>
<proteinExistence type="predicted"/>
<dbReference type="RefSeq" id="XP_067080102.1">
    <property type="nucleotide sequence ID" value="XM_067224001.1"/>
</dbReference>
<gene>
    <name evidence="2" type="ORF">TEOVI_000062100</name>
</gene>
<reference evidence="2" key="1">
    <citation type="submission" date="2016-09" db="EMBL/GenBank/DDBJ databases">
        <authorList>
            <person name="Hebert L."/>
            <person name="Moumen B."/>
        </authorList>
    </citation>
    <scope>NUCLEOTIDE SEQUENCE [LARGE SCALE GENOMIC DNA]</scope>
    <source>
        <strain evidence="2">OVI</strain>
    </source>
</reference>
<sequence length="618" mass="66486">MSEPLMARCASLLDILVPRSVECLSNAKVQNESCCAIQYDRILRVPVLIMKGDISNARVQIPRDGKSLPVVPLPCTLVALQAYIGSFDTFALEVSVSTKTSLRVKLIIGTHFNKTSLEDTGSSLILFRMPLIIPRNRWVQIVFHISGIVTHLLELPPIKFIDAISLSGTCKASRLMASNSEEVVVNATPSDMTLFAVPAYAPPIWQTVAASPPPNGTCSDNNKKISGRSPQKVAKDRLPVVVKSPLRRDDDTANEGENDSPKHNVVRTAATSASNGTPSPPYKQIGREVSAIESTSSANSFDVPPEGRAPSLPGDFTDARRVKQMPKQQVGQPAARCGSAAYIRLVSGANFPPRSSSNPTVKPRPLHLGAKEQSPSAVTTPPPPPVETYPGVCDLLFDASYGITGWGETACRASTAASASPPRAGSDVKCRSAPTAAVPTNRISGGAVSECKTNGLAEQVSPKAKRLKRVIEIRRRSFVPPTRRRKPCGGDGQNGEGNETGAAAGGTSRRSAVSVRRLYMRKRIRKLKEAQNSARRMQEMKRLPASELPIDPQDEALMMVGEETMNVTREPRCGYGFGYLGVLHESGGFEADENADTELKGALTLELSELSDGEENEE</sequence>
<dbReference type="EMBL" id="CZPT02001144">
    <property type="protein sequence ID" value="SCU69064.1"/>
    <property type="molecule type" value="Genomic_DNA"/>
</dbReference>
<accession>A0A1G4IAK5</accession>
<comment type="caution">
    <text evidence="2">The sequence shown here is derived from an EMBL/GenBank/DDBJ whole genome shotgun (WGS) entry which is preliminary data.</text>
</comment>
<organism evidence="2 3">
    <name type="scientific">Trypanosoma equiperdum</name>
    <dbReference type="NCBI Taxonomy" id="5694"/>
    <lineage>
        <taxon>Eukaryota</taxon>
        <taxon>Discoba</taxon>
        <taxon>Euglenozoa</taxon>
        <taxon>Kinetoplastea</taxon>
        <taxon>Metakinetoplastina</taxon>
        <taxon>Trypanosomatida</taxon>
        <taxon>Trypanosomatidae</taxon>
        <taxon>Trypanosoma</taxon>
    </lineage>
</organism>
<name>A0A1G4IAK5_TRYEQ</name>
<feature type="region of interest" description="Disordered" evidence="1">
    <location>
        <begin position="477"/>
        <end position="512"/>
    </location>
</feature>
<feature type="compositionally biased region" description="Low complexity" evidence="1">
    <location>
        <begin position="496"/>
        <end position="512"/>
    </location>
</feature>